<dbReference type="AlphaFoldDB" id="A0A1G8ZAF7"/>
<protein>
    <submittedName>
        <fullName evidence="1">Uncharacterized protein</fullName>
    </submittedName>
</protein>
<evidence type="ECO:0000313" key="1">
    <source>
        <dbReference type="EMBL" id="SDK12039.1"/>
    </source>
</evidence>
<reference evidence="1 2" key="1">
    <citation type="submission" date="2016-10" db="EMBL/GenBank/DDBJ databases">
        <authorList>
            <person name="de Groot N.N."/>
        </authorList>
    </citation>
    <scope>NUCLEOTIDE SEQUENCE [LARGE SCALE GENOMIC DNA]</scope>
    <source>
        <strain evidence="1 2">JCM 21544</strain>
    </source>
</reference>
<sequence>MTLWLTLVLLALLLSPLAWLLPSHRQRGQMEMRLAARRMGLAMQLSRQEWPHWLGRQPPNPCPQYHRPRRAGRGDSWCFWRSESGEWLNQWREPCADEALAGRLAELPMDVYKIEANSQMIALCWGERGDAEALQRVADVLAALA</sequence>
<evidence type="ECO:0000313" key="2">
    <source>
        <dbReference type="Proteomes" id="UP000198706"/>
    </source>
</evidence>
<dbReference type="EMBL" id="FNFD01000004">
    <property type="protein sequence ID" value="SDK12039.1"/>
    <property type="molecule type" value="Genomic_DNA"/>
</dbReference>
<accession>A0A1G8ZAF7</accession>
<dbReference type="OrthoDB" id="6988097at2"/>
<proteinExistence type="predicted"/>
<organism evidence="1 2">
    <name type="scientific">Pseudomonas indica</name>
    <dbReference type="NCBI Taxonomy" id="137658"/>
    <lineage>
        <taxon>Bacteria</taxon>
        <taxon>Pseudomonadati</taxon>
        <taxon>Pseudomonadota</taxon>
        <taxon>Gammaproteobacteria</taxon>
        <taxon>Pseudomonadales</taxon>
        <taxon>Pseudomonadaceae</taxon>
        <taxon>Pseudomonas</taxon>
    </lineage>
</organism>
<keyword evidence="2" id="KW-1185">Reference proteome</keyword>
<dbReference type="RefSeq" id="WP_084334049.1">
    <property type="nucleotide sequence ID" value="NZ_CBKZNZ010000052.1"/>
</dbReference>
<name>A0A1G8ZAF7_9PSED</name>
<dbReference type="Proteomes" id="UP000198706">
    <property type="component" value="Unassembled WGS sequence"/>
</dbReference>
<gene>
    <name evidence="1" type="ORF">SAMN05216186_104253</name>
</gene>